<dbReference type="GO" id="GO:0046872">
    <property type="term" value="F:metal ion binding"/>
    <property type="evidence" value="ECO:0007669"/>
    <property type="project" value="UniProtKB-KW"/>
</dbReference>
<dbReference type="PANTHER" id="PTHR10642">
    <property type="entry name" value="RIBONUCLEASE H1"/>
    <property type="match status" value="1"/>
</dbReference>
<dbReference type="GO" id="GO:0003676">
    <property type="term" value="F:nucleic acid binding"/>
    <property type="evidence" value="ECO:0007669"/>
    <property type="project" value="InterPro"/>
</dbReference>
<comment type="similarity">
    <text evidence="3">Belongs to the RNase H family.</text>
</comment>
<evidence type="ECO:0000313" key="12">
    <source>
        <dbReference type="EMBL" id="QJT30030.1"/>
    </source>
</evidence>
<evidence type="ECO:0000313" key="13">
    <source>
        <dbReference type="Proteomes" id="UP000502006"/>
    </source>
</evidence>
<dbReference type="EMBL" id="CP038444">
    <property type="protein sequence ID" value="QJT30030.1"/>
    <property type="molecule type" value="Genomic_DNA"/>
</dbReference>
<dbReference type="InterPro" id="IPR036397">
    <property type="entry name" value="RNaseH_sf"/>
</dbReference>
<name>A0AAE7DPP3_AERME</name>
<dbReference type="Gene3D" id="3.30.420.10">
    <property type="entry name" value="Ribonuclease H-like superfamily/Ribonuclease H"/>
    <property type="match status" value="1"/>
</dbReference>
<evidence type="ECO:0000259" key="11">
    <source>
        <dbReference type="PROSITE" id="PS50879"/>
    </source>
</evidence>
<protein>
    <recommendedName>
        <fullName evidence="5">ribonuclease H</fullName>
        <ecNumber evidence="5">3.1.26.4</ecNumber>
    </recommendedName>
</protein>
<dbReference type="PROSITE" id="PS50879">
    <property type="entry name" value="RNASE_H_1"/>
    <property type="match status" value="1"/>
</dbReference>
<dbReference type="PANTHER" id="PTHR10642:SF26">
    <property type="entry name" value="RIBONUCLEASE H1"/>
    <property type="match status" value="1"/>
</dbReference>
<evidence type="ECO:0000256" key="6">
    <source>
        <dbReference type="ARBA" id="ARBA00022722"/>
    </source>
</evidence>
<evidence type="ECO:0000256" key="2">
    <source>
        <dbReference type="ARBA" id="ARBA00001946"/>
    </source>
</evidence>
<dbReference type="CDD" id="cd09278">
    <property type="entry name" value="RNase_HI_prokaryote_like"/>
    <property type="match status" value="1"/>
</dbReference>
<comment type="subunit">
    <text evidence="4">Monomer.</text>
</comment>
<evidence type="ECO:0000256" key="8">
    <source>
        <dbReference type="ARBA" id="ARBA00022759"/>
    </source>
</evidence>
<evidence type="ECO:0000256" key="4">
    <source>
        <dbReference type="ARBA" id="ARBA00011245"/>
    </source>
</evidence>
<keyword evidence="6" id="KW-0540">Nuclease</keyword>
<dbReference type="GO" id="GO:0004523">
    <property type="term" value="F:RNA-DNA hybrid ribonuclease activity"/>
    <property type="evidence" value="ECO:0007669"/>
    <property type="project" value="UniProtKB-EC"/>
</dbReference>
<dbReference type="Pfam" id="PF00075">
    <property type="entry name" value="RNase_H"/>
    <property type="match status" value="1"/>
</dbReference>
<dbReference type="InterPro" id="IPR050092">
    <property type="entry name" value="RNase_H"/>
</dbReference>
<keyword evidence="10" id="KW-0460">Magnesium</keyword>
<dbReference type="EC" id="3.1.26.4" evidence="5"/>
<dbReference type="GO" id="GO:0043137">
    <property type="term" value="P:DNA replication, removal of RNA primer"/>
    <property type="evidence" value="ECO:0007669"/>
    <property type="project" value="TreeGrafter"/>
</dbReference>
<evidence type="ECO:0000256" key="9">
    <source>
        <dbReference type="ARBA" id="ARBA00022801"/>
    </source>
</evidence>
<organism evidence="12 13">
    <name type="scientific">Aeromonas media</name>
    <dbReference type="NCBI Taxonomy" id="651"/>
    <lineage>
        <taxon>Bacteria</taxon>
        <taxon>Pseudomonadati</taxon>
        <taxon>Pseudomonadota</taxon>
        <taxon>Gammaproteobacteria</taxon>
        <taxon>Aeromonadales</taxon>
        <taxon>Aeromonadaceae</taxon>
        <taxon>Aeromonas</taxon>
    </lineage>
</organism>
<sequence>MPVTTSNDPSNTVVEGEVQGHPSDLTIYCDGACDGNPGPSGCGVVVYERGKIIAQWYGGYQLHGTNNIGELMALNFALSLAQTYLTEHPATGLIRILTDSTYTRDCATKWAPGWKKRGWKLKSGKQVGNRVLVEEVYSAFERIKNKVSIEHVRGHAGIEGNELADKLASLAITANEAEFARLNDDL</sequence>
<dbReference type="InterPro" id="IPR012337">
    <property type="entry name" value="RNaseH-like_sf"/>
</dbReference>
<keyword evidence="9" id="KW-0378">Hydrolase</keyword>
<dbReference type="InterPro" id="IPR002156">
    <property type="entry name" value="RNaseH_domain"/>
</dbReference>
<comment type="catalytic activity">
    <reaction evidence="1">
        <text>Endonucleolytic cleavage to 5'-phosphomonoester.</text>
        <dbReference type="EC" id="3.1.26.4"/>
    </reaction>
</comment>
<evidence type="ECO:0000256" key="1">
    <source>
        <dbReference type="ARBA" id="ARBA00000077"/>
    </source>
</evidence>
<reference evidence="12 13" key="1">
    <citation type="submission" date="2019-03" db="EMBL/GenBank/DDBJ databases">
        <title>Novel transposon Tn6433 accelerates the dissemination of tet(E) in Aeromonas from aerobic biofilm under oxytetracycline stress.</title>
        <authorList>
            <person name="Shi Y."/>
            <person name="Tian Z."/>
            <person name="Zhang Y."/>
            <person name="Zhang H."/>
            <person name="Yang M."/>
        </authorList>
    </citation>
    <scope>NUCLEOTIDE SEQUENCE [LARGE SCALE GENOMIC DNA]</scope>
    <source>
        <strain evidence="12 13">T5-8</strain>
    </source>
</reference>
<gene>
    <name evidence="12" type="ORF">E4186_07370</name>
</gene>
<keyword evidence="7" id="KW-0479">Metal-binding</keyword>
<dbReference type="Proteomes" id="UP000502006">
    <property type="component" value="Chromosome"/>
</dbReference>
<comment type="cofactor">
    <cofactor evidence="2">
        <name>Mg(2+)</name>
        <dbReference type="ChEBI" id="CHEBI:18420"/>
    </cofactor>
</comment>
<keyword evidence="8" id="KW-0255">Endonuclease</keyword>
<accession>A0AAE7DPP3</accession>
<evidence type="ECO:0000256" key="5">
    <source>
        <dbReference type="ARBA" id="ARBA00012180"/>
    </source>
</evidence>
<evidence type="ECO:0000256" key="3">
    <source>
        <dbReference type="ARBA" id="ARBA00005300"/>
    </source>
</evidence>
<proteinExistence type="inferred from homology"/>
<evidence type="ECO:0000256" key="7">
    <source>
        <dbReference type="ARBA" id="ARBA00022723"/>
    </source>
</evidence>
<evidence type="ECO:0000256" key="10">
    <source>
        <dbReference type="ARBA" id="ARBA00022842"/>
    </source>
</evidence>
<feature type="domain" description="RNase H type-1" evidence="11">
    <location>
        <begin position="21"/>
        <end position="173"/>
    </location>
</feature>
<dbReference type="AlphaFoldDB" id="A0AAE7DPP3"/>
<dbReference type="RefSeq" id="WP_171268795.1">
    <property type="nucleotide sequence ID" value="NZ_CP038444.1"/>
</dbReference>
<dbReference type="InterPro" id="IPR022892">
    <property type="entry name" value="RNaseHI"/>
</dbReference>
<dbReference type="SUPFAM" id="SSF53098">
    <property type="entry name" value="Ribonuclease H-like"/>
    <property type="match status" value="1"/>
</dbReference>